<feature type="transmembrane region" description="Helical" evidence="9">
    <location>
        <begin position="46"/>
        <end position="66"/>
    </location>
</feature>
<feature type="transmembrane region" description="Helical" evidence="9">
    <location>
        <begin position="95"/>
        <end position="113"/>
    </location>
</feature>
<organism evidence="10 11">
    <name type="scientific">Myroides marinus</name>
    <dbReference type="NCBI Taxonomy" id="703342"/>
    <lineage>
        <taxon>Bacteria</taxon>
        <taxon>Pseudomonadati</taxon>
        <taxon>Bacteroidota</taxon>
        <taxon>Flavobacteriia</taxon>
        <taxon>Flavobacteriales</taxon>
        <taxon>Flavobacteriaceae</taxon>
        <taxon>Myroides</taxon>
    </lineage>
</organism>
<evidence type="ECO:0000256" key="3">
    <source>
        <dbReference type="ARBA" id="ARBA00022630"/>
    </source>
</evidence>
<feature type="transmembrane region" description="Helical" evidence="9">
    <location>
        <begin position="227"/>
        <end position="244"/>
    </location>
</feature>
<dbReference type="RefSeq" id="WP_038988198.1">
    <property type="nucleotide sequence ID" value="NZ_JWJO01000084.1"/>
</dbReference>
<evidence type="ECO:0000256" key="7">
    <source>
        <dbReference type="ARBA" id="ARBA00022989"/>
    </source>
</evidence>
<dbReference type="PANTHER" id="PTHR30578">
    <property type="entry name" value="ELECTRON TRANSPORT COMPLEX PROTEIN RNFD"/>
    <property type="match status" value="1"/>
</dbReference>
<accession>A0A165Q1Q2</accession>
<dbReference type="GO" id="GO:0055085">
    <property type="term" value="P:transmembrane transport"/>
    <property type="evidence" value="ECO:0007669"/>
    <property type="project" value="InterPro"/>
</dbReference>
<dbReference type="AlphaFoldDB" id="A0A165Q1Q2"/>
<keyword evidence="1" id="KW-0813">Transport</keyword>
<evidence type="ECO:0000313" key="10">
    <source>
        <dbReference type="EMBL" id="KZE73359.1"/>
    </source>
</evidence>
<feature type="transmembrane region" description="Helical" evidence="9">
    <location>
        <begin position="205"/>
        <end position="221"/>
    </location>
</feature>
<evidence type="ECO:0000313" key="11">
    <source>
        <dbReference type="Proteomes" id="UP000076630"/>
    </source>
</evidence>
<keyword evidence="11" id="KW-1185">Reference proteome</keyword>
<evidence type="ECO:0008006" key="12">
    <source>
        <dbReference type="Google" id="ProtNLM"/>
    </source>
</evidence>
<feature type="transmembrane region" description="Helical" evidence="9">
    <location>
        <begin position="180"/>
        <end position="198"/>
    </location>
</feature>
<keyword evidence="2" id="KW-0597">Phosphoprotein</keyword>
<keyword evidence="5 9" id="KW-0812">Transmembrane</keyword>
<evidence type="ECO:0000256" key="5">
    <source>
        <dbReference type="ARBA" id="ARBA00022692"/>
    </source>
</evidence>
<reference evidence="10 11" key="1">
    <citation type="submission" date="2016-01" db="EMBL/GenBank/DDBJ databases">
        <title>Whole genome sequencing of Myroides marinus L41.</title>
        <authorList>
            <person name="Hong K.W."/>
        </authorList>
    </citation>
    <scope>NUCLEOTIDE SEQUENCE [LARGE SCALE GENOMIC DNA]</scope>
    <source>
        <strain evidence="10 11">L41</strain>
    </source>
</reference>
<evidence type="ECO:0000256" key="9">
    <source>
        <dbReference type="SAM" id="Phobius"/>
    </source>
</evidence>
<keyword evidence="4" id="KW-0288">FMN</keyword>
<evidence type="ECO:0000256" key="8">
    <source>
        <dbReference type="ARBA" id="ARBA00023136"/>
    </source>
</evidence>
<evidence type="ECO:0000256" key="4">
    <source>
        <dbReference type="ARBA" id="ARBA00022643"/>
    </source>
</evidence>
<dbReference type="GO" id="GO:0005886">
    <property type="term" value="C:plasma membrane"/>
    <property type="evidence" value="ECO:0007669"/>
    <property type="project" value="TreeGrafter"/>
</dbReference>
<keyword evidence="7 9" id="KW-1133">Transmembrane helix</keyword>
<sequence length="365" mass="41166">MLIRKSLNPYVTSRFNTVQIVMLDVIIALSPLVYVAWLAYGKVALQVIGVAIVTAILTEFVFSFFLLEKKSTVLDGSAIVTALLLAFTLPPAIPLYVVAFGSFSAILFGKILWGGLGKNYFNPALVGREFMSVFFISIMSSSNIWKTQDLVNIPSLDFFNSAENSFYSDYFIQILFKTNGALGEYSIIAITLGGIYLLFRNRISWHIPLSLLSGFIFLLWLGDFDTVKFSIGGILLGTVFMATDMPSSPVTKYGKIYYGLMIGIAIYIFIIGGCSNEYMSYAILTMNGFSNQISILFKPVVFGSKIDKIKKLEEIIKLTLRILIVVCAIILLHYYELIFYVIYLYLIYIIYRFNHIFSKQINNIF</sequence>
<dbReference type="EMBL" id="LQNU01000112">
    <property type="protein sequence ID" value="KZE73359.1"/>
    <property type="molecule type" value="Genomic_DNA"/>
</dbReference>
<dbReference type="InterPro" id="IPR004338">
    <property type="entry name" value="NqrB/RnfD"/>
</dbReference>
<comment type="caution">
    <text evidence="10">The sequence shown here is derived from an EMBL/GenBank/DDBJ whole genome shotgun (WGS) entry which is preliminary data.</text>
</comment>
<proteinExistence type="predicted"/>
<gene>
    <name evidence="10" type="ORF">AV926_18420</name>
</gene>
<keyword evidence="3" id="KW-0285">Flavoprotein</keyword>
<feature type="transmembrane region" description="Helical" evidence="9">
    <location>
        <begin position="21"/>
        <end position="40"/>
    </location>
</feature>
<feature type="transmembrane region" description="Helical" evidence="9">
    <location>
        <begin position="318"/>
        <end position="334"/>
    </location>
</feature>
<keyword evidence="8 9" id="KW-0472">Membrane</keyword>
<keyword evidence="6" id="KW-1278">Translocase</keyword>
<name>A0A165Q1Q2_9FLAO</name>
<dbReference type="Proteomes" id="UP000076630">
    <property type="component" value="Unassembled WGS sequence"/>
</dbReference>
<feature type="transmembrane region" description="Helical" evidence="9">
    <location>
        <begin position="256"/>
        <end position="272"/>
    </location>
</feature>
<dbReference type="Pfam" id="PF03116">
    <property type="entry name" value="NQR2_RnfD_RnfE"/>
    <property type="match status" value="1"/>
</dbReference>
<evidence type="ECO:0000256" key="6">
    <source>
        <dbReference type="ARBA" id="ARBA00022967"/>
    </source>
</evidence>
<dbReference type="OrthoDB" id="9776359at2"/>
<dbReference type="PANTHER" id="PTHR30578:SF0">
    <property type="entry name" value="ION-TRANSLOCATING OXIDOREDUCTASE COMPLEX SUBUNIT D"/>
    <property type="match status" value="1"/>
</dbReference>
<evidence type="ECO:0000256" key="2">
    <source>
        <dbReference type="ARBA" id="ARBA00022553"/>
    </source>
</evidence>
<protein>
    <recommendedName>
        <fullName evidence="12">Electron transport complex protein RnfD</fullName>
    </recommendedName>
</protein>
<evidence type="ECO:0000256" key="1">
    <source>
        <dbReference type="ARBA" id="ARBA00022448"/>
    </source>
</evidence>
<feature type="transmembrane region" description="Helical" evidence="9">
    <location>
        <begin position="278"/>
        <end position="297"/>
    </location>
</feature>